<evidence type="ECO:0000256" key="4">
    <source>
        <dbReference type="ARBA" id="ARBA00018706"/>
    </source>
</evidence>
<dbReference type="GO" id="GO:0000448">
    <property type="term" value="P:cleavage in ITS2 between 5.8S rRNA and LSU-rRNA of tricistronic rRNA transcript (SSU-rRNA, 5.8S rRNA, LSU-rRNA)"/>
    <property type="evidence" value="ECO:0007669"/>
    <property type="project" value="TreeGrafter"/>
</dbReference>
<keyword evidence="10" id="KW-0067">ATP-binding</keyword>
<feature type="compositionally biased region" description="Basic and acidic residues" evidence="12">
    <location>
        <begin position="47"/>
        <end position="56"/>
    </location>
</feature>
<evidence type="ECO:0000256" key="8">
    <source>
        <dbReference type="ARBA" id="ARBA00022741"/>
    </source>
</evidence>
<feature type="region of interest" description="Disordered" evidence="12">
    <location>
        <begin position="1"/>
        <end position="117"/>
    </location>
</feature>
<protein>
    <recommendedName>
        <fullName evidence="5">Polynucleotide 5'-hydroxyl-kinase GRC3</fullName>
    </recommendedName>
    <alternativeName>
        <fullName evidence="4">Polynucleotide 5'-hydroxyl-kinase grc3</fullName>
    </alternativeName>
</protein>
<evidence type="ECO:0000313" key="14">
    <source>
        <dbReference type="EMBL" id="RDW73779.1"/>
    </source>
</evidence>
<evidence type="ECO:0000313" key="15">
    <source>
        <dbReference type="Proteomes" id="UP000256328"/>
    </source>
</evidence>
<keyword evidence="6" id="KW-0698">rRNA processing</keyword>
<comment type="caution">
    <text evidence="14">The sequence shown here is derived from an EMBL/GenBank/DDBJ whole genome shotgun (WGS) entry which is preliminary data.</text>
</comment>
<evidence type="ECO:0000259" key="13">
    <source>
        <dbReference type="Pfam" id="PF16575"/>
    </source>
</evidence>
<dbReference type="GO" id="GO:0051731">
    <property type="term" value="F:polynucleotide 5'-hydroxyl-kinase activity"/>
    <property type="evidence" value="ECO:0007669"/>
    <property type="project" value="InterPro"/>
</dbReference>
<evidence type="ECO:0000256" key="5">
    <source>
        <dbReference type="ARBA" id="ARBA00019824"/>
    </source>
</evidence>
<evidence type="ECO:0000256" key="11">
    <source>
        <dbReference type="ARBA" id="ARBA00023242"/>
    </source>
</evidence>
<organism evidence="14 15">
    <name type="scientific">Coleophoma crateriformis</name>
    <dbReference type="NCBI Taxonomy" id="565419"/>
    <lineage>
        <taxon>Eukaryota</taxon>
        <taxon>Fungi</taxon>
        <taxon>Dikarya</taxon>
        <taxon>Ascomycota</taxon>
        <taxon>Pezizomycotina</taxon>
        <taxon>Leotiomycetes</taxon>
        <taxon>Helotiales</taxon>
        <taxon>Dermateaceae</taxon>
        <taxon>Coleophoma</taxon>
    </lineage>
</organism>
<comment type="similarity">
    <text evidence="3">Belongs to the Clp1 family. NOL9/GRC3 subfamily.</text>
</comment>
<dbReference type="Gene3D" id="3.40.50.300">
    <property type="entry name" value="P-loop containing nucleotide triphosphate hydrolases"/>
    <property type="match status" value="1"/>
</dbReference>
<dbReference type="GO" id="GO:0005730">
    <property type="term" value="C:nucleolus"/>
    <property type="evidence" value="ECO:0007669"/>
    <property type="project" value="UniProtKB-SubCell"/>
</dbReference>
<dbReference type="GO" id="GO:0005524">
    <property type="term" value="F:ATP binding"/>
    <property type="evidence" value="ECO:0007669"/>
    <property type="project" value="UniProtKB-KW"/>
</dbReference>
<reference evidence="14 15" key="1">
    <citation type="journal article" date="2018" name="IMA Fungus">
        <title>IMA Genome-F 9: Draft genome sequence of Annulohypoxylon stygium, Aspergillus mulundensis, Berkeleyomyces basicola (syn. Thielaviopsis basicola), Ceratocystis smalleyi, two Cercospora beticola strains, Coleophoma cylindrospora, Fusarium fracticaudum, Phialophora cf. hyalina, and Morchella septimelata.</title>
        <authorList>
            <person name="Wingfield B.D."/>
            <person name="Bills G.F."/>
            <person name="Dong Y."/>
            <person name="Huang W."/>
            <person name="Nel W.J."/>
            <person name="Swalarsk-Parry B.S."/>
            <person name="Vaghefi N."/>
            <person name="Wilken P.M."/>
            <person name="An Z."/>
            <person name="de Beer Z.W."/>
            <person name="De Vos L."/>
            <person name="Chen L."/>
            <person name="Duong T.A."/>
            <person name="Gao Y."/>
            <person name="Hammerbacher A."/>
            <person name="Kikkert J.R."/>
            <person name="Li Y."/>
            <person name="Li H."/>
            <person name="Li K."/>
            <person name="Li Q."/>
            <person name="Liu X."/>
            <person name="Ma X."/>
            <person name="Naidoo K."/>
            <person name="Pethybridge S.J."/>
            <person name="Sun J."/>
            <person name="Steenkamp E.T."/>
            <person name="van der Nest M.A."/>
            <person name="van Wyk S."/>
            <person name="Wingfield M.J."/>
            <person name="Xiong C."/>
            <person name="Yue Q."/>
            <person name="Zhang X."/>
        </authorList>
    </citation>
    <scope>NUCLEOTIDE SEQUENCE [LARGE SCALE GENOMIC DNA]</scope>
    <source>
        <strain evidence="14 15">BP5796</strain>
    </source>
</reference>
<feature type="region of interest" description="Disordered" evidence="12">
    <location>
        <begin position="304"/>
        <end position="323"/>
    </location>
</feature>
<evidence type="ECO:0000256" key="10">
    <source>
        <dbReference type="ARBA" id="ARBA00022840"/>
    </source>
</evidence>
<dbReference type="Proteomes" id="UP000256328">
    <property type="component" value="Unassembled WGS sequence"/>
</dbReference>
<keyword evidence="7" id="KW-0808">Transferase</keyword>
<evidence type="ECO:0000256" key="3">
    <source>
        <dbReference type="ARBA" id="ARBA00011003"/>
    </source>
</evidence>
<evidence type="ECO:0000256" key="9">
    <source>
        <dbReference type="ARBA" id="ARBA00022777"/>
    </source>
</evidence>
<dbReference type="InterPro" id="IPR032319">
    <property type="entry name" value="CLP1_P"/>
</dbReference>
<dbReference type="OrthoDB" id="4054781at2759"/>
<dbReference type="SUPFAM" id="SSF52540">
    <property type="entry name" value="P-loop containing nucleoside triphosphate hydrolases"/>
    <property type="match status" value="1"/>
</dbReference>
<sequence length="764" mass="83471">MSSSKRRKIEASSEKAPLSALAARRALQAEAEGKGPSSQLTDPGVRPFEEPREDNRFAALRSLSSRNDNKNESSPVTAGVPSQSSKTTRKDRITELDPSDNYSPSASRGESPEAPQERPSIILSTFKPGQGSRLVILGHFEMLVSEGQVTLLGASLKKSPTTYRVYASLSHSLPVIRVSSDDVNGAMISLRQCDDGLPVLEQLSPLFGKLWNDRPGSLSSEPRSLVTGHKQSSSFQILFSSEEGPKKAYLQPVISPPEWNAALARLSIRNDQTIPMILICGPKSSGKSTFAKLLSNKLLTMDKKRSSESSHDSQSGIAVLDLDPGQPEYSTPGQLSLLHLLEPNFGPPYTHPIPSNMSHIIRAHTVAAITPSLDPALYMSCALDLFTHYKDHLSKYPGCPLVINTAGWVLGTGLEILEELIFRIKPTEVVYMSQEGPLEVTKSLRDAVKKSPLLELPSQISEFTSRTAAHLRTMQYMSYFHMNPYDDNGLTWSNTPLTSVPPWEIDYCGQGGILGIMCYGEQPPADLLLDAINGSMVAIVVVDDMAAIPGWKPADQESTNGVTTGRADPDLEMQMDDIDIRAFDDKSYHSQDLTQPLIVRTPHEALPYFNPSNTITLDPRYSNTIGLALIRGIDIPHQRLQILTPIPASEIERLNSAGKPIVLVSGKFDTPGWAYTEDLIQRTLREKRVKEVKDAREARARKKRGAAVPGGGVVDTDEDVTVLGDATGTVDAPWVERLEGSQGRGVGAKVWRVRRDLGKSDGGE</sequence>
<dbReference type="PANTHER" id="PTHR12755">
    <property type="entry name" value="CLEAVAGE/POLYADENYLATION FACTOR IA SUBUNIT CLP1P"/>
    <property type="match status" value="1"/>
</dbReference>
<dbReference type="PANTHER" id="PTHR12755:SF3">
    <property type="entry name" value="POLYNUCLEOTIDE 5'-HYDROXYL-KINASE NOL9"/>
    <property type="match status" value="1"/>
</dbReference>
<dbReference type="FunFam" id="3.40.50.300:FF:001156">
    <property type="entry name" value="Polynucleotide 5-hydroxyl-kinase grc3"/>
    <property type="match status" value="1"/>
</dbReference>
<comment type="function">
    <text evidence="1">Polynucleotide 5'-kinase involved in rRNA processing.</text>
</comment>
<keyword evidence="15" id="KW-1185">Reference proteome</keyword>
<name>A0A3D8RI97_9HELO</name>
<accession>A0A3D8RI97</accession>
<keyword evidence="9" id="KW-0418">Kinase</keyword>
<proteinExistence type="inferred from homology"/>
<feature type="domain" description="Clp1 P-loop" evidence="13">
    <location>
        <begin position="281"/>
        <end position="481"/>
    </location>
</feature>
<evidence type="ECO:0000256" key="12">
    <source>
        <dbReference type="SAM" id="MobiDB-lite"/>
    </source>
</evidence>
<feature type="compositionally biased region" description="Polar residues" evidence="12">
    <location>
        <begin position="62"/>
        <end position="86"/>
    </location>
</feature>
<dbReference type="Pfam" id="PF16575">
    <property type="entry name" value="CLP1_P"/>
    <property type="match status" value="1"/>
</dbReference>
<feature type="compositionally biased region" description="Low complexity" evidence="12">
    <location>
        <begin position="20"/>
        <end position="30"/>
    </location>
</feature>
<dbReference type="InterPro" id="IPR027417">
    <property type="entry name" value="P-loop_NTPase"/>
</dbReference>
<gene>
    <name evidence="14" type="ORF">BP5796_07221</name>
</gene>
<dbReference type="InterPro" id="IPR045116">
    <property type="entry name" value="Clp1/Grc3"/>
</dbReference>
<comment type="subcellular location">
    <subcellularLocation>
        <location evidence="2">Nucleus</location>
        <location evidence="2">Nucleolus</location>
    </subcellularLocation>
</comment>
<dbReference type="AlphaFoldDB" id="A0A3D8RI97"/>
<dbReference type="EMBL" id="PDLN01000010">
    <property type="protein sequence ID" value="RDW73779.1"/>
    <property type="molecule type" value="Genomic_DNA"/>
</dbReference>
<evidence type="ECO:0000256" key="2">
    <source>
        <dbReference type="ARBA" id="ARBA00004604"/>
    </source>
</evidence>
<evidence type="ECO:0000256" key="6">
    <source>
        <dbReference type="ARBA" id="ARBA00022552"/>
    </source>
</evidence>
<evidence type="ECO:0000256" key="1">
    <source>
        <dbReference type="ARBA" id="ARBA00003798"/>
    </source>
</evidence>
<evidence type="ECO:0000256" key="7">
    <source>
        <dbReference type="ARBA" id="ARBA00022679"/>
    </source>
</evidence>
<keyword evidence="8" id="KW-0547">Nucleotide-binding</keyword>
<keyword evidence="11" id="KW-0539">Nucleus</keyword>